<dbReference type="InterPro" id="IPR036397">
    <property type="entry name" value="RNaseH_sf"/>
</dbReference>
<sequence length="469" mass="53024">MVRMGFHERWISLIMECISTVSYSFLINGEPTGHITLTRGSPPRASLLECQKIQEILATYEKASGQQLNRAKTTLFFSRNTPQAMQEGLKDILGVEKCLSRQWYKLSLTYTMNCFKLPVTLCKEIEEASAKAKGSFAWRSILKAKDLIKFGLSWRVGDRTKIPIKGSNWLIDEGHRRVLSPLTNVPMDTRVAELIHGSPPTWNVNKACPIVTLIWDSALDFSELWNSVPMSFRDLVRKVVHSASDLLLEKFAVTCWLLWHKHNHDRLNLPSEDYSQTRNRAQAYLHEYLSVTTEEKAKKPKPPPVRWKLPLTNYYKVNFDGAIFKESNAGGIGVVIRDNAGMVIATLSQKVHGTHTVEMIEALAAKRAIIFAKEVGVADVEFEGDAENVIRDLSSNDPIHTPYGLVLEDATAMLQEFQRFSMSHTRRSGNTVAHALARRASECNSSLIWMEEVPPDITHVLLNDFFALN</sequence>
<dbReference type="GO" id="GO:0004523">
    <property type="term" value="F:RNA-DNA hybrid ribonuclease activity"/>
    <property type="evidence" value="ECO:0007669"/>
    <property type="project" value="InterPro"/>
</dbReference>
<gene>
    <name evidence="2" type="ORF">FSB_LOCUS35843</name>
</gene>
<dbReference type="PANTHER" id="PTHR47074">
    <property type="entry name" value="BNAC02G40300D PROTEIN"/>
    <property type="match status" value="1"/>
</dbReference>
<organism evidence="2">
    <name type="scientific">Fagus sylvatica</name>
    <name type="common">Beechnut</name>
    <dbReference type="NCBI Taxonomy" id="28930"/>
    <lineage>
        <taxon>Eukaryota</taxon>
        <taxon>Viridiplantae</taxon>
        <taxon>Streptophyta</taxon>
        <taxon>Embryophyta</taxon>
        <taxon>Tracheophyta</taxon>
        <taxon>Spermatophyta</taxon>
        <taxon>Magnoliopsida</taxon>
        <taxon>eudicotyledons</taxon>
        <taxon>Gunneridae</taxon>
        <taxon>Pentapetalae</taxon>
        <taxon>rosids</taxon>
        <taxon>fabids</taxon>
        <taxon>Fagales</taxon>
        <taxon>Fagaceae</taxon>
        <taxon>Fagus</taxon>
    </lineage>
</organism>
<dbReference type="EMBL" id="OIVN01002990">
    <property type="protein sequence ID" value="SPD07961.1"/>
    <property type="molecule type" value="Genomic_DNA"/>
</dbReference>
<dbReference type="InterPro" id="IPR002156">
    <property type="entry name" value="RNaseH_domain"/>
</dbReference>
<dbReference type="AlphaFoldDB" id="A0A2N9H8G1"/>
<protein>
    <recommendedName>
        <fullName evidence="1">RNase H type-1 domain-containing protein</fullName>
    </recommendedName>
</protein>
<evidence type="ECO:0000259" key="1">
    <source>
        <dbReference type="Pfam" id="PF13456"/>
    </source>
</evidence>
<name>A0A2N9H8G1_FAGSY</name>
<dbReference type="CDD" id="cd06222">
    <property type="entry name" value="RNase_H_like"/>
    <property type="match status" value="1"/>
</dbReference>
<dbReference type="GO" id="GO:0003676">
    <property type="term" value="F:nucleic acid binding"/>
    <property type="evidence" value="ECO:0007669"/>
    <property type="project" value="InterPro"/>
</dbReference>
<dbReference type="PANTHER" id="PTHR47074:SF48">
    <property type="entry name" value="POLYNUCLEOTIDYL TRANSFERASE, RIBONUCLEASE H-LIKE SUPERFAMILY PROTEIN"/>
    <property type="match status" value="1"/>
</dbReference>
<reference evidence="2" key="1">
    <citation type="submission" date="2018-02" db="EMBL/GenBank/DDBJ databases">
        <authorList>
            <person name="Cohen D.B."/>
            <person name="Kent A.D."/>
        </authorList>
    </citation>
    <scope>NUCLEOTIDE SEQUENCE</scope>
</reference>
<dbReference type="InterPro" id="IPR052929">
    <property type="entry name" value="RNase_H-like_EbsB-rel"/>
</dbReference>
<dbReference type="SUPFAM" id="SSF53098">
    <property type="entry name" value="Ribonuclease H-like"/>
    <property type="match status" value="1"/>
</dbReference>
<dbReference type="Gene3D" id="3.30.420.10">
    <property type="entry name" value="Ribonuclease H-like superfamily/Ribonuclease H"/>
    <property type="match status" value="1"/>
</dbReference>
<evidence type="ECO:0000313" key="2">
    <source>
        <dbReference type="EMBL" id="SPD07961.1"/>
    </source>
</evidence>
<dbReference type="InterPro" id="IPR012337">
    <property type="entry name" value="RNaseH-like_sf"/>
</dbReference>
<proteinExistence type="predicted"/>
<dbReference type="Pfam" id="PF13456">
    <property type="entry name" value="RVT_3"/>
    <property type="match status" value="1"/>
</dbReference>
<dbReference type="InterPro" id="IPR044730">
    <property type="entry name" value="RNase_H-like_dom_plant"/>
</dbReference>
<feature type="domain" description="RNase H type-1" evidence="1">
    <location>
        <begin position="318"/>
        <end position="440"/>
    </location>
</feature>
<accession>A0A2N9H8G1</accession>